<sequence length="271" mass="31206">MKTAGQTTQKVPLYFKQLRPTKSEPTQNRIEPPVHLSNLKLIDLGSKTIVLPASYDVKLRKLEKTIQQAKRDFEKEQDIDSLASDITDALISLHLLLDRAQNQIWAKYNSKKEGRGKPNIYFPVTSNKERFTERLQKDQLHELQNKNPRIFELIENTQPFEQDSNWLEKLHEISSNRHERDATIQNRQAVTGFGLGRGQDLYIRHMSITNGNVFFDGLATNQQTGQTEPLKFTPTVENRLLLEDLSTDPIEFAKLAHSRSKTLLTQIFNAL</sequence>
<organism evidence="1 2">
    <name type="scientific">Shimia sagamensis</name>
    <dbReference type="NCBI Taxonomy" id="1566352"/>
    <lineage>
        <taxon>Bacteria</taxon>
        <taxon>Pseudomonadati</taxon>
        <taxon>Pseudomonadota</taxon>
        <taxon>Alphaproteobacteria</taxon>
        <taxon>Rhodobacterales</taxon>
        <taxon>Roseobacteraceae</taxon>
    </lineage>
</organism>
<gene>
    <name evidence="1" type="ORF">SAMN06265373_10664</name>
</gene>
<evidence type="ECO:0000313" key="2">
    <source>
        <dbReference type="Proteomes" id="UP001157961"/>
    </source>
</evidence>
<dbReference type="EMBL" id="FXTY01000006">
    <property type="protein sequence ID" value="SMP28591.1"/>
    <property type="molecule type" value="Genomic_DNA"/>
</dbReference>
<name>A0ABY1P8S7_9RHOB</name>
<evidence type="ECO:0000313" key="1">
    <source>
        <dbReference type="EMBL" id="SMP28591.1"/>
    </source>
</evidence>
<dbReference type="Proteomes" id="UP001157961">
    <property type="component" value="Unassembled WGS sequence"/>
</dbReference>
<proteinExistence type="predicted"/>
<reference evidence="1 2" key="1">
    <citation type="submission" date="2017-05" db="EMBL/GenBank/DDBJ databases">
        <authorList>
            <person name="Varghese N."/>
            <person name="Submissions S."/>
        </authorList>
    </citation>
    <scope>NUCLEOTIDE SEQUENCE [LARGE SCALE GENOMIC DNA]</scope>
    <source>
        <strain evidence="1 2">DSM 29734</strain>
    </source>
</reference>
<protein>
    <submittedName>
        <fullName evidence="1">Uncharacterized protein</fullName>
    </submittedName>
</protein>
<comment type="caution">
    <text evidence="1">The sequence shown here is derived from an EMBL/GenBank/DDBJ whole genome shotgun (WGS) entry which is preliminary data.</text>
</comment>
<accession>A0ABY1P8S7</accession>
<keyword evidence="2" id="KW-1185">Reference proteome</keyword>